<gene>
    <name evidence="2" type="ORF">DC094_19165</name>
</gene>
<keyword evidence="1" id="KW-0472">Membrane</keyword>
<dbReference type="Proteomes" id="UP000244906">
    <property type="component" value="Unassembled WGS sequence"/>
</dbReference>
<protein>
    <submittedName>
        <fullName evidence="2">Uncharacterized protein</fullName>
    </submittedName>
</protein>
<proteinExistence type="predicted"/>
<evidence type="ECO:0000313" key="3">
    <source>
        <dbReference type="Proteomes" id="UP000244906"/>
    </source>
</evidence>
<organism evidence="2 3">
    <name type="scientific">Pelagibaculum spongiae</name>
    <dbReference type="NCBI Taxonomy" id="2080658"/>
    <lineage>
        <taxon>Bacteria</taxon>
        <taxon>Pseudomonadati</taxon>
        <taxon>Pseudomonadota</taxon>
        <taxon>Gammaproteobacteria</taxon>
        <taxon>Oceanospirillales</taxon>
        <taxon>Pelagibaculum</taxon>
    </lineage>
</organism>
<sequence>MAFFCSKCSGHLEGVSQSNMQGSLVINLPDDQSYPDSQNSMDDDDGLTDWSDKEFSRKVIISENSPPVVILSCGHIFHAMCYINSFVMENKYDFRDGAGNPLIRTPESVAKDISENMDKISKLKTPCSVCEQRPLFIVQPSTENGSIFINPKKVKVLFKSLNYVKESRLHNIFRSRAKEQAEYVRMSPIAAGIYSRLRYAVRYTKSHPLEMITLAFATISILLFLLTLYYYFLSESLYHKNQKMYGICKPLMSDLDNCQMQLSDCSSNYDALASRRINRYKTNIL</sequence>
<evidence type="ECO:0000313" key="2">
    <source>
        <dbReference type="EMBL" id="PVZ64981.1"/>
    </source>
</evidence>
<dbReference type="EMBL" id="QDDL01000011">
    <property type="protein sequence ID" value="PVZ64981.1"/>
    <property type="molecule type" value="Genomic_DNA"/>
</dbReference>
<accession>A0A2V1GQ78</accession>
<reference evidence="2 3" key="1">
    <citation type="submission" date="2018-04" db="EMBL/GenBank/DDBJ databases">
        <title>Thalassorhabdus spongiae gen. nov., sp. nov., isolated from a marine sponge in South-West Iceland.</title>
        <authorList>
            <person name="Knobloch S."/>
            <person name="Daussin A."/>
            <person name="Johannsson R."/>
            <person name="Marteinsson V.T."/>
        </authorList>
    </citation>
    <scope>NUCLEOTIDE SEQUENCE [LARGE SCALE GENOMIC DNA]</scope>
    <source>
        <strain evidence="2 3">Hp12</strain>
    </source>
</reference>
<feature type="transmembrane region" description="Helical" evidence="1">
    <location>
        <begin position="211"/>
        <end position="233"/>
    </location>
</feature>
<comment type="caution">
    <text evidence="2">The sequence shown here is derived from an EMBL/GenBank/DDBJ whole genome shotgun (WGS) entry which is preliminary data.</text>
</comment>
<keyword evidence="1" id="KW-1133">Transmembrane helix</keyword>
<name>A0A2V1GQ78_9GAMM</name>
<keyword evidence="1" id="KW-0812">Transmembrane</keyword>
<evidence type="ECO:0000256" key="1">
    <source>
        <dbReference type="SAM" id="Phobius"/>
    </source>
</evidence>
<dbReference type="SUPFAM" id="SSF57850">
    <property type="entry name" value="RING/U-box"/>
    <property type="match status" value="1"/>
</dbReference>
<dbReference type="RefSeq" id="WP_116688736.1">
    <property type="nucleotide sequence ID" value="NZ_CAWNYD010000011.1"/>
</dbReference>
<dbReference type="AlphaFoldDB" id="A0A2V1GQ78"/>
<keyword evidence="3" id="KW-1185">Reference proteome</keyword>